<sequence length="159" mass="18606">MYPVQLNLMNKNIVIIGGGTIAYRKAKNILKENPQSLTIISKKFLPEFFELEHHNFKLITKCYDKHDIQHADLVIAATNHQSINNQIKDDAKSTQWVNHCGDKAQSDFFNMLEITYENIKINFRSEGQDYNKMKKMAQAVERFLTEFYEEENSCQNKNL</sequence>
<dbReference type="InterPro" id="IPR028161">
    <property type="entry name" value="Met8-like"/>
</dbReference>
<dbReference type="AlphaFoldDB" id="A0A2C6VH47"/>
<evidence type="ECO:0000256" key="3">
    <source>
        <dbReference type="ARBA" id="ARBA00023002"/>
    </source>
</evidence>
<dbReference type="InterPro" id="IPR036291">
    <property type="entry name" value="NAD(P)-bd_dom_sf"/>
</dbReference>
<dbReference type="Gene3D" id="3.40.50.720">
    <property type="entry name" value="NAD(P)-binding Rossmann-like Domain"/>
    <property type="match status" value="1"/>
</dbReference>
<evidence type="ECO:0000313" key="7">
    <source>
        <dbReference type="EMBL" id="UQW82034.1"/>
    </source>
</evidence>
<reference evidence="6" key="1">
    <citation type="journal article" date="2017" name="Appl. Environ. Microbiol.">
        <title>Staphylococcus edaphicus sp. nov., isolated in Antarctica, harbours mecC gene and genomic islands with suspected role in adaptation to extreme environment.</title>
        <authorList>
            <person name="Pantucek R."/>
            <person name="Sedlacek I."/>
            <person name="Indrakova A."/>
            <person name="Vrbovska V."/>
            <person name="Maslanova I."/>
            <person name="Kovarovic V."/>
            <person name="Svec P."/>
            <person name="Kralova S."/>
            <person name="Kristofova L."/>
            <person name="Keklakova J."/>
            <person name="Petras P."/>
            <person name="Doskar J."/>
        </authorList>
    </citation>
    <scope>NUCLEOTIDE SEQUENCE</scope>
    <source>
        <strain evidence="6">CCM 8730</strain>
    </source>
</reference>
<evidence type="ECO:0000313" key="6">
    <source>
        <dbReference type="EMBL" id="PHK49601.1"/>
    </source>
</evidence>
<dbReference type="UniPathway" id="UPA00262">
    <property type="reaction ID" value="UER00222"/>
</dbReference>
<dbReference type="Proteomes" id="UP000223828">
    <property type="component" value="Unassembled WGS sequence"/>
</dbReference>
<comment type="pathway">
    <text evidence="1">Porphyrin-containing compound metabolism; siroheme biosynthesis; sirohydrochlorin from precorrin-2: step 1/1.</text>
</comment>
<keyword evidence="9" id="KW-1185">Reference proteome</keyword>
<organism evidence="6 8">
    <name type="scientific">Staphylococcus edaphicus</name>
    <dbReference type="NCBI Taxonomy" id="1955013"/>
    <lineage>
        <taxon>Bacteria</taxon>
        <taxon>Bacillati</taxon>
        <taxon>Bacillota</taxon>
        <taxon>Bacilli</taxon>
        <taxon>Bacillales</taxon>
        <taxon>Staphylococcaceae</taxon>
        <taxon>Staphylococcus</taxon>
    </lineage>
</organism>
<dbReference type="PANTHER" id="PTHR35330:SF1">
    <property type="entry name" value="SIROHEME BIOSYNTHESIS PROTEIN MET8"/>
    <property type="match status" value="1"/>
</dbReference>
<keyword evidence="5" id="KW-0627">Porphyrin biosynthesis</keyword>
<dbReference type="Proteomes" id="UP001056588">
    <property type="component" value="Chromosome"/>
</dbReference>
<name>A0A2C6VH47_9STAP</name>
<dbReference type="Pfam" id="PF13241">
    <property type="entry name" value="NAD_binding_7"/>
    <property type="match status" value="1"/>
</dbReference>
<dbReference type="EMBL" id="MRZN01000010">
    <property type="protein sequence ID" value="PHK49601.1"/>
    <property type="molecule type" value="Genomic_DNA"/>
</dbReference>
<evidence type="ECO:0000256" key="2">
    <source>
        <dbReference type="ARBA" id="ARBA00012400"/>
    </source>
</evidence>
<proteinExistence type="predicted"/>
<protein>
    <recommendedName>
        <fullName evidence="2">precorrin-2 dehydrogenase</fullName>
        <ecNumber evidence="2">1.3.1.76</ecNumber>
    </recommendedName>
</protein>
<reference evidence="8" key="2">
    <citation type="submission" date="2017-10" db="EMBL/GenBank/DDBJ databases">
        <title>Staphylococcus edaphicus sp. nov., isolated in Antarctica, harbouring mecC gene and genomic islands essential in adaptation to extreme environment.</title>
        <authorList>
            <person name="Pantucek R."/>
            <person name="Sedlacek I."/>
            <person name="Indrakova A."/>
            <person name="Vrbovska V."/>
            <person name="Maslanova I."/>
            <person name="Kovarovic V."/>
            <person name="Svec P."/>
            <person name="Kralova S."/>
            <person name="Kristofova L."/>
            <person name="Keklakova J."/>
            <person name="Petras P."/>
            <person name="Doskar J."/>
        </authorList>
    </citation>
    <scope>NUCLEOTIDE SEQUENCE [LARGE SCALE GENOMIC DNA]</scope>
    <source>
        <strain evidence="8">CCM 5085</strain>
    </source>
</reference>
<dbReference type="GO" id="GO:0019354">
    <property type="term" value="P:siroheme biosynthetic process"/>
    <property type="evidence" value="ECO:0007669"/>
    <property type="project" value="UniProtKB-UniPathway"/>
</dbReference>
<gene>
    <name evidence="6" type="ORF">BTJ66_07520</name>
    <name evidence="7" type="ORF">MNY58_02690</name>
</gene>
<dbReference type="EC" id="1.3.1.76" evidence="2"/>
<keyword evidence="3" id="KW-0560">Oxidoreductase</keyword>
<keyword evidence="4" id="KW-0520">NAD</keyword>
<evidence type="ECO:0000256" key="1">
    <source>
        <dbReference type="ARBA" id="ARBA00005010"/>
    </source>
</evidence>
<dbReference type="SUPFAM" id="SSF51735">
    <property type="entry name" value="NAD(P)-binding Rossmann-fold domains"/>
    <property type="match status" value="1"/>
</dbReference>
<reference evidence="6" key="3">
    <citation type="submission" date="2017-10" db="EMBL/GenBank/DDBJ databases">
        <authorList>
            <person name="Vrbovska V."/>
            <person name="Kovarovic V."/>
            <person name="Indrakova A."/>
        </authorList>
    </citation>
    <scope>NUCLEOTIDE SEQUENCE</scope>
    <source>
        <strain evidence="6">CCM 8730</strain>
    </source>
</reference>
<dbReference type="RefSeq" id="WP_099090353.1">
    <property type="nucleotide sequence ID" value="NZ_CP093217.1"/>
</dbReference>
<dbReference type="PANTHER" id="PTHR35330">
    <property type="entry name" value="SIROHEME BIOSYNTHESIS PROTEIN MET8"/>
    <property type="match status" value="1"/>
</dbReference>
<dbReference type="EMBL" id="CP093217">
    <property type="protein sequence ID" value="UQW82034.1"/>
    <property type="molecule type" value="Genomic_DNA"/>
</dbReference>
<evidence type="ECO:0000313" key="8">
    <source>
        <dbReference type="Proteomes" id="UP000223828"/>
    </source>
</evidence>
<dbReference type="OrthoDB" id="9773765at2"/>
<accession>A0A2C6VH47</accession>
<evidence type="ECO:0000256" key="4">
    <source>
        <dbReference type="ARBA" id="ARBA00023027"/>
    </source>
</evidence>
<evidence type="ECO:0000313" key="9">
    <source>
        <dbReference type="Proteomes" id="UP001056588"/>
    </source>
</evidence>
<dbReference type="GO" id="GO:0004325">
    <property type="term" value="F:ferrochelatase activity"/>
    <property type="evidence" value="ECO:0007669"/>
    <property type="project" value="InterPro"/>
</dbReference>
<dbReference type="GO" id="GO:0043115">
    <property type="term" value="F:precorrin-2 dehydrogenase activity"/>
    <property type="evidence" value="ECO:0007669"/>
    <property type="project" value="UniProtKB-EC"/>
</dbReference>
<evidence type="ECO:0000256" key="5">
    <source>
        <dbReference type="ARBA" id="ARBA00023244"/>
    </source>
</evidence>
<reference evidence="7" key="4">
    <citation type="submission" date="2022-03" db="EMBL/GenBank/DDBJ databases">
        <title>Complete Genome Sequence of Staphylococcus edaphicus strain CCM 8731.</title>
        <authorList>
            <person name="Rimmer C.O."/>
            <person name="Thomas J.C."/>
        </authorList>
    </citation>
    <scope>NUCLEOTIDE SEQUENCE</scope>
    <source>
        <strain evidence="7">CCM 8731</strain>
    </source>
</reference>